<accession>A0AAF0F7H3</accession>
<name>A0AAF0F7H3_9BASI</name>
<evidence type="ECO:0000256" key="1">
    <source>
        <dbReference type="ARBA" id="ARBA00004123"/>
    </source>
</evidence>
<evidence type="ECO:0000256" key="4">
    <source>
        <dbReference type="ARBA" id="ARBA00022790"/>
    </source>
</evidence>
<reference evidence="7" key="1">
    <citation type="submission" date="2023-03" db="EMBL/GenBank/DDBJ databases">
        <title>Mating type loci evolution in Malassezia.</title>
        <authorList>
            <person name="Coelho M.A."/>
        </authorList>
    </citation>
    <scope>NUCLEOTIDE SEQUENCE</scope>
    <source>
        <strain evidence="7">CBS 9431</strain>
    </source>
</reference>
<dbReference type="InterPro" id="IPR036390">
    <property type="entry name" value="WH_DNA-bd_sf"/>
</dbReference>
<keyword evidence="8" id="KW-1185">Reference proteome</keyword>
<dbReference type="PANTHER" id="PTHR14145">
    <property type="entry name" value="26S PROTESOME SUBUNIT 6"/>
    <property type="match status" value="1"/>
</dbReference>
<dbReference type="GeneID" id="85227772"/>
<dbReference type="Pfam" id="PF10602">
    <property type="entry name" value="RPN7"/>
    <property type="match status" value="1"/>
</dbReference>
<evidence type="ECO:0000313" key="7">
    <source>
        <dbReference type="EMBL" id="WFD41126.1"/>
    </source>
</evidence>
<keyword evidence="5" id="KW-0539">Nucleus</keyword>
<dbReference type="GO" id="GO:0005737">
    <property type="term" value="C:cytoplasm"/>
    <property type="evidence" value="ECO:0007669"/>
    <property type="project" value="UniProtKB-SubCell"/>
</dbReference>
<evidence type="ECO:0000256" key="3">
    <source>
        <dbReference type="ARBA" id="ARBA00022490"/>
    </source>
</evidence>
<dbReference type="AlphaFoldDB" id="A0AAF0F7H3"/>
<dbReference type="EMBL" id="CP119966">
    <property type="protein sequence ID" value="WFD41126.1"/>
    <property type="molecule type" value="Genomic_DNA"/>
</dbReference>
<proteinExistence type="predicted"/>
<dbReference type="PANTHER" id="PTHR14145:SF2">
    <property type="entry name" value="COP9 SIGNALOSOME COMPLEX SUBUNIT 1"/>
    <property type="match status" value="1"/>
</dbReference>
<dbReference type="InterPro" id="IPR045135">
    <property type="entry name" value="Rpn7_N"/>
</dbReference>
<dbReference type="Proteomes" id="UP001217754">
    <property type="component" value="Chromosome 9"/>
</dbReference>
<organism evidence="7 8">
    <name type="scientific">Malassezia japonica</name>
    <dbReference type="NCBI Taxonomy" id="223818"/>
    <lineage>
        <taxon>Eukaryota</taxon>
        <taxon>Fungi</taxon>
        <taxon>Dikarya</taxon>
        <taxon>Basidiomycota</taxon>
        <taxon>Ustilaginomycotina</taxon>
        <taxon>Malasseziomycetes</taxon>
        <taxon>Malasseziales</taxon>
        <taxon>Malasseziaceae</taxon>
        <taxon>Malassezia</taxon>
    </lineage>
</organism>
<dbReference type="GO" id="GO:0008180">
    <property type="term" value="C:COP9 signalosome"/>
    <property type="evidence" value="ECO:0007669"/>
    <property type="project" value="UniProtKB-KW"/>
</dbReference>
<evidence type="ECO:0000256" key="5">
    <source>
        <dbReference type="ARBA" id="ARBA00023242"/>
    </source>
</evidence>
<evidence type="ECO:0000256" key="2">
    <source>
        <dbReference type="ARBA" id="ARBA00004496"/>
    </source>
</evidence>
<sequence>MANTTPDGAQVADPDAVDEVWCEATDARTREARDKLFGELRMYQNNVINESIRMAHQDLGDHFRDAGEMEEALLHYEKTRDYCTTNEHALEMYMRAMQVAWDMQQHATVLAYTDKAESVLATLAEVDVALPGHTDPWRSALAHGTASGSSAIRALFHAGGGGGGESTSFASARTALDSEKRTSHAHFTARIKAYRALAQWAQCDVRAPLPPVACDAVRAEAYADIVSPSLIAWYALLSALSVAPPEQRKRAESLAGDDEFRACAESDPAPRDALAAYIASDFRKCLGILAAHKTTLQLDPVLGMRTALLMDAILSQLLACYLSAFRRTSLAALVAAFDAESSAIAARLVEMISRGALAARIDWHAQTIEMASNEERSDVWAQVAHVAALRQRATFVQQVAQAEYVF</sequence>
<feature type="domain" description="26S proteasome regulatory subunit Rpn7 N-terminal" evidence="6">
    <location>
        <begin position="18"/>
        <end position="240"/>
    </location>
</feature>
<dbReference type="SUPFAM" id="SSF46785">
    <property type="entry name" value="Winged helix' DNA-binding domain"/>
    <property type="match status" value="1"/>
</dbReference>
<dbReference type="InterPro" id="IPR019585">
    <property type="entry name" value="Rpn7/CSN1"/>
</dbReference>
<protein>
    <recommendedName>
        <fullName evidence="6">26S proteasome regulatory subunit Rpn7 N-terminal domain-containing protein</fullName>
    </recommendedName>
</protein>
<dbReference type="RefSeq" id="XP_060124023.1">
    <property type="nucleotide sequence ID" value="XM_060268040.1"/>
</dbReference>
<evidence type="ECO:0000313" key="8">
    <source>
        <dbReference type="Proteomes" id="UP001217754"/>
    </source>
</evidence>
<keyword evidence="3" id="KW-0963">Cytoplasm</keyword>
<gene>
    <name evidence="7" type="ORF">MJAP1_004121</name>
</gene>
<comment type="subcellular location">
    <subcellularLocation>
        <location evidence="2">Cytoplasm</location>
    </subcellularLocation>
    <subcellularLocation>
        <location evidence="1">Nucleus</location>
    </subcellularLocation>
</comment>
<dbReference type="Gene3D" id="1.25.40.570">
    <property type="match status" value="2"/>
</dbReference>
<keyword evidence="4" id="KW-0736">Signalosome</keyword>
<evidence type="ECO:0000259" key="6">
    <source>
        <dbReference type="Pfam" id="PF10602"/>
    </source>
</evidence>